<protein>
    <recommendedName>
        <fullName evidence="2">histidine kinase</fullName>
        <ecNumber evidence="2">2.7.13.3</ecNumber>
    </recommendedName>
</protein>
<dbReference type="PROSITE" id="PS01124">
    <property type="entry name" value="HTH_ARAC_FAMILY_2"/>
    <property type="match status" value="1"/>
</dbReference>
<feature type="signal peptide" evidence="14">
    <location>
        <begin position="1"/>
        <end position="20"/>
    </location>
</feature>
<dbReference type="Pfam" id="PF12833">
    <property type="entry name" value="HTH_18"/>
    <property type="match status" value="1"/>
</dbReference>
<dbReference type="InterPro" id="IPR005467">
    <property type="entry name" value="His_kinase_dom"/>
</dbReference>
<feature type="domain" description="Response regulatory" evidence="17">
    <location>
        <begin position="713"/>
        <end position="828"/>
    </location>
</feature>
<dbReference type="Pfam" id="PF00072">
    <property type="entry name" value="Response_reg"/>
    <property type="match status" value="1"/>
</dbReference>
<evidence type="ECO:0000256" key="2">
    <source>
        <dbReference type="ARBA" id="ARBA00012438"/>
    </source>
</evidence>
<evidence type="ECO:0000256" key="13">
    <source>
        <dbReference type="SAM" id="Phobius"/>
    </source>
</evidence>
<evidence type="ECO:0000256" key="1">
    <source>
        <dbReference type="ARBA" id="ARBA00000085"/>
    </source>
</evidence>
<dbReference type="PANTHER" id="PTHR43547:SF2">
    <property type="entry name" value="HYBRID SIGNAL TRANSDUCTION HISTIDINE KINASE C"/>
    <property type="match status" value="1"/>
</dbReference>
<keyword evidence="6" id="KW-0418">Kinase</keyword>
<evidence type="ECO:0000256" key="3">
    <source>
        <dbReference type="ARBA" id="ARBA00022553"/>
    </source>
</evidence>
<organism evidence="18 19">
    <name type="scientific">Spirosoma validum</name>
    <dbReference type="NCBI Taxonomy" id="2771355"/>
    <lineage>
        <taxon>Bacteria</taxon>
        <taxon>Pseudomonadati</taxon>
        <taxon>Bacteroidota</taxon>
        <taxon>Cytophagia</taxon>
        <taxon>Cytophagales</taxon>
        <taxon>Cytophagaceae</taxon>
        <taxon>Spirosoma</taxon>
    </lineage>
</organism>
<evidence type="ECO:0000256" key="12">
    <source>
        <dbReference type="PROSITE-ProRule" id="PRU00169"/>
    </source>
</evidence>
<dbReference type="InterPro" id="IPR036097">
    <property type="entry name" value="HisK_dim/P_sf"/>
</dbReference>
<dbReference type="SMART" id="SM00388">
    <property type="entry name" value="HisKA"/>
    <property type="match status" value="1"/>
</dbReference>
<keyword evidence="11" id="KW-0804">Transcription</keyword>
<dbReference type="InterPro" id="IPR011006">
    <property type="entry name" value="CheY-like_superfamily"/>
</dbReference>
<evidence type="ECO:0000256" key="10">
    <source>
        <dbReference type="ARBA" id="ARBA00023125"/>
    </source>
</evidence>
<evidence type="ECO:0000256" key="11">
    <source>
        <dbReference type="ARBA" id="ARBA00023163"/>
    </source>
</evidence>
<feature type="transmembrane region" description="Helical" evidence="13">
    <location>
        <begin position="291"/>
        <end position="312"/>
    </location>
</feature>
<dbReference type="SMART" id="SM00387">
    <property type="entry name" value="HATPase_c"/>
    <property type="match status" value="1"/>
</dbReference>
<dbReference type="SUPFAM" id="SSF52172">
    <property type="entry name" value="CheY-like"/>
    <property type="match status" value="1"/>
</dbReference>
<evidence type="ECO:0000313" key="19">
    <source>
        <dbReference type="Proteomes" id="UP000653797"/>
    </source>
</evidence>
<dbReference type="SUPFAM" id="SSF49785">
    <property type="entry name" value="Galactose-binding domain-like"/>
    <property type="match status" value="1"/>
</dbReference>
<accession>A0A927B4J0</accession>
<proteinExistence type="predicted"/>
<keyword evidence="7" id="KW-0067">ATP-binding</keyword>
<dbReference type="Pfam" id="PF00512">
    <property type="entry name" value="HisKA"/>
    <property type="match status" value="1"/>
</dbReference>
<comment type="catalytic activity">
    <reaction evidence="1">
        <text>ATP + protein L-histidine = ADP + protein N-phospho-L-histidine.</text>
        <dbReference type="EC" id="2.7.13.3"/>
    </reaction>
</comment>
<dbReference type="GO" id="GO:0005524">
    <property type="term" value="F:ATP binding"/>
    <property type="evidence" value="ECO:0007669"/>
    <property type="project" value="UniProtKB-KW"/>
</dbReference>
<dbReference type="InterPro" id="IPR018060">
    <property type="entry name" value="HTH_AraC"/>
</dbReference>
<dbReference type="PROSITE" id="PS50110">
    <property type="entry name" value="RESPONSE_REGULATORY"/>
    <property type="match status" value="1"/>
</dbReference>
<dbReference type="PRINTS" id="PR00344">
    <property type="entry name" value="BCTRLSENSOR"/>
</dbReference>
<dbReference type="SUPFAM" id="SSF55874">
    <property type="entry name" value="ATPase domain of HSP90 chaperone/DNA topoisomerase II/histidine kinase"/>
    <property type="match status" value="1"/>
</dbReference>
<dbReference type="SMART" id="SM00448">
    <property type="entry name" value="REC"/>
    <property type="match status" value="1"/>
</dbReference>
<keyword evidence="4" id="KW-0808">Transferase</keyword>
<dbReference type="SMART" id="SM00342">
    <property type="entry name" value="HTH_ARAC"/>
    <property type="match status" value="1"/>
</dbReference>
<dbReference type="InterPro" id="IPR009057">
    <property type="entry name" value="Homeodomain-like_sf"/>
</dbReference>
<keyword evidence="9" id="KW-0805">Transcription regulation</keyword>
<evidence type="ECO:0000256" key="6">
    <source>
        <dbReference type="ARBA" id="ARBA00022777"/>
    </source>
</evidence>
<keyword evidence="13" id="KW-1133">Transmembrane helix</keyword>
<dbReference type="Gene3D" id="3.30.565.10">
    <property type="entry name" value="Histidine kinase-like ATPase, C-terminal domain"/>
    <property type="match status" value="1"/>
</dbReference>
<dbReference type="GO" id="GO:0003700">
    <property type="term" value="F:DNA-binding transcription factor activity"/>
    <property type="evidence" value="ECO:0007669"/>
    <property type="project" value="InterPro"/>
</dbReference>
<dbReference type="SUPFAM" id="SSF46689">
    <property type="entry name" value="Homeodomain-like"/>
    <property type="match status" value="1"/>
</dbReference>
<evidence type="ECO:0000256" key="9">
    <source>
        <dbReference type="ARBA" id="ARBA00023015"/>
    </source>
</evidence>
<keyword evidence="5" id="KW-0547">Nucleotide-binding</keyword>
<feature type="domain" description="Histidine kinase" evidence="16">
    <location>
        <begin position="447"/>
        <end position="669"/>
    </location>
</feature>
<evidence type="ECO:0000313" key="18">
    <source>
        <dbReference type="EMBL" id="MBD2755280.1"/>
    </source>
</evidence>
<dbReference type="SUPFAM" id="SSF47384">
    <property type="entry name" value="Homodimeric domain of signal transducing histidine kinase"/>
    <property type="match status" value="1"/>
</dbReference>
<dbReference type="InterPro" id="IPR018062">
    <property type="entry name" value="HTH_AraC-typ_CS"/>
</dbReference>
<dbReference type="InterPro" id="IPR004358">
    <property type="entry name" value="Sig_transdc_His_kin-like_C"/>
</dbReference>
<dbReference type="InterPro" id="IPR001789">
    <property type="entry name" value="Sig_transdc_resp-reg_receiver"/>
</dbReference>
<feature type="modified residue" description="4-aspartylphosphate" evidence="12">
    <location>
        <position position="761"/>
    </location>
</feature>
<dbReference type="Gene3D" id="2.60.120.260">
    <property type="entry name" value="Galactose-binding domain-like"/>
    <property type="match status" value="1"/>
</dbReference>
<gene>
    <name evidence="18" type="ORF">IC230_20430</name>
</gene>
<dbReference type="InterPro" id="IPR008979">
    <property type="entry name" value="Galactose-bd-like_sf"/>
</dbReference>
<reference evidence="18" key="1">
    <citation type="submission" date="2020-09" db="EMBL/GenBank/DDBJ databases">
        <authorList>
            <person name="Kim M.K."/>
        </authorList>
    </citation>
    <scope>NUCLEOTIDE SEQUENCE</scope>
    <source>
        <strain evidence="18">BT704</strain>
    </source>
</reference>
<dbReference type="InterPro" id="IPR036890">
    <property type="entry name" value="HATPase_C_sf"/>
</dbReference>
<feature type="transmembrane region" description="Helical" evidence="13">
    <location>
        <begin position="344"/>
        <end position="363"/>
    </location>
</feature>
<keyword evidence="8" id="KW-0902">Two-component regulatory system</keyword>
<dbReference type="CDD" id="cd17574">
    <property type="entry name" value="REC_OmpR"/>
    <property type="match status" value="1"/>
</dbReference>
<dbReference type="EC" id="2.7.13.3" evidence="2"/>
<feature type="domain" description="HTH araC/xylS-type" evidence="15">
    <location>
        <begin position="860"/>
        <end position="959"/>
    </location>
</feature>
<dbReference type="AlphaFoldDB" id="A0A927B4J0"/>
<dbReference type="RefSeq" id="WP_191040910.1">
    <property type="nucleotide sequence ID" value="NZ_JACXAA010000008.1"/>
</dbReference>
<evidence type="ECO:0000256" key="5">
    <source>
        <dbReference type="ARBA" id="ARBA00022741"/>
    </source>
</evidence>
<evidence type="ECO:0000256" key="4">
    <source>
        <dbReference type="ARBA" id="ARBA00022679"/>
    </source>
</evidence>
<dbReference type="CDD" id="cd16922">
    <property type="entry name" value="HATPase_EvgS-ArcB-TorS-like"/>
    <property type="match status" value="1"/>
</dbReference>
<keyword evidence="10" id="KW-0238">DNA-binding</keyword>
<evidence type="ECO:0000256" key="8">
    <source>
        <dbReference type="ARBA" id="ARBA00023012"/>
    </source>
</evidence>
<keyword evidence="13" id="KW-0472">Membrane</keyword>
<dbReference type="PROSITE" id="PS00041">
    <property type="entry name" value="HTH_ARAC_FAMILY_1"/>
    <property type="match status" value="1"/>
</dbReference>
<evidence type="ECO:0000259" key="17">
    <source>
        <dbReference type="PROSITE" id="PS50110"/>
    </source>
</evidence>
<feature type="transmembrane region" description="Helical" evidence="13">
    <location>
        <begin position="383"/>
        <end position="406"/>
    </location>
</feature>
<feature type="transmembrane region" description="Helical" evidence="13">
    <location>
        <begin position="200"/>
        <end position="220"/>
    </location>
</feature>
<dbReference type="Gene3D" id="1.10.287.130">
    <property type="match status" value="1"/>
</dbReference>
<dbReference type="PROSITE" id="PS50109">
    <property type="entry name" value="HIS_KIN"/>
    <property type="match status" value="1"/>
</dbReference>
<dbReference type="Gene3D" id="3.40.50.2300">
    <property type="match status" value="1"/>
</dbReference>
<comment type="caution">
    <text evidence="18">The sequence shown here is derived from an EMBL/GenBank/DDBJ whole genome shotgun (WGS) entry which is preliminary data.</text>
</comment>
<feature type="transmembrane region" description="Helical" evidence="13">
    <location>
        <begin position="227"/>
        <end position="244"/>
    </location>
</feature>
<evidence type="ECO:0000259" key="15">
    <source>
        <dbReference type="PROSITE" id="PS01124"/>
    </source>
</evidence>
<dbReference type="Proteomes" id="UP000653797">
    <property type="component" value="Unassembled WGS sequence"/>
</dbReference>
<feature type="transmembrane region" description="Helical" evidence="13">
    <location>
        <begin position="264"/>
        <end position="284"/>
    </location>
</feature>
<dbReference type="InterPro" id="IPR003594">
    <property type="entry name" value="HATPase_dom"/>
</dbReference>
<evidence type="ECO:0000256" key="7">
    <source>
        <dbReference type="ARBA" id="ARBA00022840"/>
    </source>
</evidence>
<dbReference type="EMBL" id="JACXAA010000008">
    <property type="protein sequence ID" value="MBD2755280.1"/>
    <property type="molecule type" value="Genomic_DNA"/>
</dbReference>
<dbReference type="GO" id="GO:0043565">
    <property type="term" value="F:sequence-specific DNA binding"/>
    <property type="evidence" value="ECO:0007669"/>
    <property type="project" value="InterPro"/>
</dbReference>
<dbReference type="FunFam" id="3.30.565.10:FF:000037">
    <property type="entry name" value="Hybrid sensor histidine kinase/response regulator"/>
    <property type="match status" value="1"/>
</dbReference>
<keyword evidence="3 12" id="KW-0597">Phosphoprotein</keyword>
<dbReference type="FunFam" id="1.10.287.130:FF:000045">
    <property type="entry name" value="Two-component system sensor histidine kinase/response regulator"/>
    <property type="match status" value="1"/>
</dbReference>
<sequence>MKTNGFVLLLLGLLITQSWAQNQADIVRVLPPEGLTLQKGWRFQAGDNAQWAKPDFSDQSWPIIELTRDINDPSSLNTASIGWLRLRFSTDSTWLREPLALLIQQSGASEIYLNGQLLHQWGAVSADPKKVIAFDPLWKPIPLPLRKTDEQVLAIRLAFQPGIHYTTLFENQNTAFWIQVKTQASADAFYQQYLVFVERFHVFMIGVCCMLAILHLAFYRFDPSQKANLYFGLWAILLIPANVLQRNLQVATPWVADKFYVANLSFSLGQIGSLLMLLALYHLLDQRKDKLFWGLVIWELVGLGLSAGFYGWGWLVGGVLPFTLCQLTIIRITWLAIRRQKKGAWIIGVGVIGYVIFFTAFLWPGVWSDDLFNLALETRRRVFFSLAMLSIPVGTSIYLGLDFALLSRALEQQLTEVNALTRQTLIQERQTQALQEMDTLKSRFFANLSHEFRTPLSIIKGSIEKLQQQDEQESKRRSDYQLIDRSAGRLLHLINQLLDLSRLEAGKLELHPQPGELTGFLQQLAASFTALFESKRITYHYTVSLQPVWVLMDSDKLEQMISNLLVNANKFTPDSGQVRFSASVEPLQTGTCELQLIVEDTGIGIAEDHLSHIFDRFYQIDDSATRSYEGTGIGLALVAELVELHGGQIRVDSTLGSGTRFHLQLPLEIVPTGSVSTQETNGSARPFSVPEVMSVNTMAETLQTHKRSSHSGHLLIVEDHRDLRLFLVDQLSKTYVVSAEENGLAGYQTALKTSPDLIISDIMMPGLDGIHLCERLKTDERTSHIPIILLTARADPDSKIKGLETGADDYLYKPFGLDELLVRVRSLLESRKKLRERFSRQLILQPIELVITSLDEQFLRKALAVTEANLANASFDVALFSRELGLSRPQLHRKLTALTDQSPNEFIRAIRLQRAAALLGQQQGNVAEVAYQVGFSSPNYFTKCFRNAYGQTPTEYAQRRAVSTKEP</sequence>
<feature type="chain" id="PRO_5037345259" description="histidine kinase" evidence="14">
    <location>
        <begin position="21"/>
        <end position="967"/>
    </location>
</feature>
<evidence type="ECO:0000259" key="16">
    <source>
        <dbReference type="PROSITE" id="PS50109"/>
    </source>
</evidence>
<dbReference type="Pfam" id="PF02518">
    <property type="entry name" value="HATPase_c"/>
    <property type="match status" value="1"/>
</dbReference>
<dbReference type="PANTHER" id="PTHR43547">
    <property type="entry name" value="TWO-COMPONENT HISTIDINE KINASE"/>
    <property type="match status" value="1"/>
</dbReference>
<dbReference type="InterPro" id="IPR003661">
    <property type="entry name" value="HisK_dim/P_dom"/>
</dbReference>
<keyword evidence="14" id="KW-0732">Signal</keyword>
<keyword evidence="13" id="KW-0812">Transmembrane</keyword>
<dbReference type="GO" id="GO:0000155">
    <property type="term" value="F:phosphorelay sensor kinase activity"/>
    <property type="evidence" value="ECO:0007669"/>
    <property type="project" value="InterPro"/>
</dbReference>
<name>A0A927B4J0_9BACT</name>
<dbReference type="Gene3D" id="1.10.10.60">
    <property type="entry name" value="Homeodomain-like"/>
    <property type="match status" value="1"/>
</dbReference>
<evidence type="ECO:0000256" key="14">
    <source>
        <dbReference type="SAM" id="SignalP"/>
    </source>
</evidence>
<dbReference type="CDD" id="cd00082">
    <property type="entry name" value="HisKA"/>
    <property type="match status" value="1"/>
</dbReference>
<keyword evidence="19" id="KW-1185">Reference proteome</keyword>